<dbReference type="InterPro" id="IPR001433">
    <property type="entry name" value="OxRdtase_FAD/NAD-bd"/>
</dbReference>
<evidence type="ECO:0000313" key="5">
    <source>
        <dbReference type="EMBL" id="VVC96015.1"/>
    </source>
</evidence>
<evidence type="ECO:0000256" key="1">
    <source>
        <dbReference type="ARBA" id="ARBA00001974"/>
    </source>
</evidence>
<dbReference type="PANTHER" id="PTHR19384:SF10">
    <property type="entry name" value="NADPH-DEPENDENT DIFLAVIN OXIDOREDUCTASE 1"/>
    <property type="match status" value="1"/>
</dbReference>
<keyword evidence="6" id="KW-1185">Reference proteome</keyword>
<keyword evidence="3" id="KW-0274">FAD</keyword>
<dbReference type="GO" id="GO:0016491">
    <property type="term" value="F:oxidoreductase activity"/>
    <property type="evidence" value="ECO:0007669"/>
    <property type="project" value="InterPro"/>
</dbReference>
<evidence type="ECO:0000313" key="6">
    <source>
        <dbReference type="Proteomes" id="UP000324832"/>
    </source>
</evidence>
<protein>
    <recommendedName>
        <fullName evidence="4">Oxidoreductase FAD/NAD(P)-binding domain-containing protein</fullName>
    </recommendedName>
</protein>
<dbReference type="AlphaFoldDB" id="A0A5E4QEQ2"/>
<dbReference type="InterPro" id="IPR039261">
    <property type="entry name" value="FNR_nucleotide-bd"/>
</dbReference>
<name>A0A5E4QEQ2_9NEOP</name>
<dbReference type="PANTHER" id="PTHR19384">
    <property type="entry name" value="NITRIC OXIDE SYNTHASE-RELATED"/>
    <property type="match status" value="1"/>
</dbReference>
<dbReference type="EMBL" id="FZQP02002537">
    <property type="protein sequence ID" value="VVC96015.1"/>
    <property type="molecule type" value="Genomic_DNA"/>
</dbReference>
<comment type="cofactor">
    <cofactor evidence="1">
        <name>FAD</name>
        <dbReference type="ChEBI" id="CHEBI:57692"/>
    </cofactor>
</comment>
<dbReference type="Proteomes" id="UP000324832">
    <property type="component" value="Unassembled WGS sequence"/>
</dbReference>
<dbReference type="InterPro" id="IPR001709">
    <property type="entry name" value="Flavoprot_Pyr_Nucl_cyt_Rdtase"/>
</dbReference>
<dbReference type="GO" id="GO:0050660">
    <property type="term" value="F:flavin adenine dinucleotide binding"/>
    <property type="evidence" value="ECO:0007669"/>
    <property type="project" value="TreeGrafter"/>
</dbReference>
<dbReference type="Gene3D" id="3.40.50.80">
    <property type="entry name" value="Nucleotide-binding domain of ferredoxin-NADP reductase (FNR) module"/>
    <property type="match status" value="1"/>
</dbReference>
<dbReference type="Gene3D" id="1.20.990.10">
    <property type="entry name" value="NADPH-cytochrome p450 Reductase, Chain A, domain 3"/>
    <property type="match status" value="1"/>
</dbReference>
<dbReference type="InterPro" id="IPR023173">
    <property type="entry name" value="NADPH_Cyt_P450_Rdtase_alpha"/>
</dbReference>
<dbReference type="Pfam" id="PF00175">
    <property type="entry name" value="NAD_binding_1"/>
    <property type="match status" value="1"/>
</dbReference>
<reference evidence="5 6" key="1">
    <citation type="submission" date="2017-07" db="EMBL/GenBank/DDBJ databases">
        <authorList>
            <person name="Talla V."/>
            <person name="Backstrom N."/>
        </authorList>
    </citation>
    <scope>NUCLEOTIDE SEQUENCE [LARGE SCALE GENOMIC DNA]</scope>
</reference>
<dbReference type="InterPro" id="IPR017938">
    <property type="entry name" value="Riboflavin_synthase-like_b-brl"/>
</dbReference>
<organism evidence="5 6">
    <name type="scientific">Leptidea sinapis</name>
    <dbReference type="NCBI Taxonomy" id="189913"/>
    <lineage>
        <taxon>Eukaryota</taxon>
        <taxon>Metazoa</taxon>
        <taxon>Ecdysozoa</taxon>
        <taxon>Arthropoda</taxon>
        <taxon>Hexapoda</taxon>
        <taxon>Insecta</taxon>
        <taxon>Pterygota</taxon>
        <taxon>Neoptera</taxon>
        <taxon>Endopterygota</taxon>
        <taxon>Lepidoptera</taxon>
        <taxon>Glossata</taxon>
        <taxon>Ditrysia</taxon>
        <taxon>Papilionoidea</taxon>
        <taxon>Pieridae</taxon>
        <taxon>Dismorphiinae</taxon>
        <taxon>Leptidea</taxon>
    </lineage>
</organism>
<proteinExistence type="predicted"/>
<feature type="domain" description="Oxidoreductase FAD/NAD(P)-binding" evidence="4">
    <location>
        <begin position="150"/>
        <end position="216"/>
    </location>
</feature>
<dbReference type="GO" id="GO:0010181">
    <property type="term" value="F:FMN binding"/>
    <property type="evidence" value="ECO:0007669"/>
    <property type="project" value="TreeGrafter"/>
</dbReference>
<dbReference type="SUPFAM" id="SSF63380">
    <property type="entry name" value="Riboflavin synthase domain-like"/>
    <property type="match status" value="1"/>
</dbReference>
<gene>
    <name evidence="5" type="ORF">LSINAPIS_LOCUS7610</name>
</gene>
<evidence type="ECO:0000256" key="3">
    <source>
        <dbReference type="ARBA" id="ARBA00022827"/>
    </source>
</evidence>
<dbReference type="SUPFAM" id="SSF52343">
    <property type="entry name" value="Ferredoxin reductase-like, C-terminal NADP-linked domain"/>
    <property type="match status" value="1"/>
</dbReference>
<evidence type="ECO:0000256" key="2">
    <source>
        <dbReference type="ARBA" id="ARBA00022630"/>
    </source>
</evidence>
<dbReference type="GO" id="GO:0005829">
    <property type="term" value="C:cytosol"/>
    <property type="evidence" value="ECO:0007669"/>
    <property type="project" value="TreeGrafter"/>
</dbReference>
<keyword evidence="2" id="KW-0285">Flavoprotein</keyword>
<evidence type="ECO:0000259" key="4">
    <source>
        <dbReference type="Pfam" id="PF00175"/>
    </source>
</evidence>
<sequence length="275" mass="31804">MPVPNFLKQPLSVYMIAEQYWDLKAYPTQYVFALLALVSEDKLERDKCIELSSPEGQEEWLNYCRRPRRTILELTIDVLFELFSTIKPRSFSIASSCVPAEVVEYSTKIKKPRLGLCSNWMKHLDVGRRLYGWINKGVFKFPEPNVPLILIGPGTGLAPFRSLIQDRIARGVAGNIHLFFGCRYKEKDFLCRHEIEKWETDGHVVVYVQHKISEHRNTLRDLILSGAHIYVSGNSKNMPDNVRDSFIENVLCDLEDAKGFVKNMVQTGRYQTETW</sequence>
<accession>A0A5E4QEQ2</accession>
<dbReference type="PRINTS" id="PR00371">
    <property type="entry name" value="FPNCR"/>
</dbReference>
<dbReference type="PRINTS" id="PR00410">
    <property type="entry name" value="PHEHYDRXLASE"/>
</dbReference>